<organism evidence="1 2">
    <name type="scientific">Reichenbachiella ulvae</name>
    <dbReference type="NCBI Taxonomy" id="2980104"/>
    <lineage>
        <taxon>Bacteria</taxon>
        <taxon>Pseudomonadati</taxon>
        <taxon>Bacteroidota</taxon>
        <taxon>Cytophagia</taxon>
        <taxon>Cytophagales</taxon>
        <taxon>Reichenbachiellaceae</taxon>
        <taxon>Reichenbachiella</taxon>
    </lineage>
</organism>
<dbReference type="EMBL" id="JAOYOD010000001">
    <property type="protein sequence ID" value="MCV9385816.1"/>
    <property type="molecule type" value="Genomic_DNA"/>
</dbReference>
<gene>
    <name evidence="1" type="ORF">N7U62_04040</name>
</gene>
<sequence length="43" mass="4888">MIRFKPVLFPLCLVMFPFVSLAQILNINTLDVTTDYSDYFSGG</sequence>
<keyword evidence="2" id="KW-1185">Reference proteome</keyword>
<evidence type="ECO:0000313" key="2">
    <source>
        <dbReference type="Proteomes" id="UP001300692"/>
    </source>
</evidence>
<proteinExistence type="predicted"/>
<accession>A0ABT3CQG8</accession>
<reference evidence="1 2" key="1">
    <citation type="submission" date="2022-10" db="EMBL/GenBank/DDBJ databases">
        <title>Comparative genomics and taxonomic characterization of three novel marine species of genus Reichenbachiella exhibiting antioxidant and polysaccharide degradation activities.</title>
        <authorList>
            <person name="Muhammad N."/>
            <person name="Lee Y.-J."/>
            <person name="Ko J."/>
            <person name="Kim S.-G."/>
        </authorList>
    </citation>
    <scope>NUCLEOTIDE SEQUENCE [LARGE SCALE GENOMIC DNA]</scope>
    <source>
        <strain evidence="1 2">ABR2-5</strain>
    </source>
</reference>
<comment type="caution">
    <text evidence="1">The sequence shown here is derived from an EMBL/GenBank/DDBJ whole genome shotgun (WGS) entry which is preliminary data.</text>
</comment>
<evidence type="ECO:0000313" key="1">
    <source>
        <dbReference type="EMBL" id="MCV9385816.1"/>
    </source>
</evidence>
<protein>
    <submittedName>
        <fullName evidence="1">Uncharacterized protein</fullName>
    </submittedName>
</protein>
<dbReference type="RefSeq" id="WP_264136599.1">
    <property type="nucleotide sequence ID" value="NZ_JAOYOD010000001.1"/>
</dbReference>
<name>A0ABT3CQG8_9BACT</name>
<dbReference type="Proteomes" id="UP001300692">
    <property type="component" value="Unassembled WGS sequence"/>
</dbReference>